<dbReference type="SUPFAM" id="SSF54427">
    <property type="entry name" value="NTF2-like"/>
    <property type="match status" value="1"/>
</dbReference>
<feature type="domain" description="Tim44-like" evidence="8">
    <location>
        <begin position="250"/>
        <end position="402"/>
    </location>
</feature>
<evidence type="ECO:0000256" key="7">
    <source>
        <dbReference type="SAM" id="MobiDB-lite"/>
    </source>
</evidence>
<evidence type="ECO:0000256" key="3">
    <source>
        <dbReference type="ARBA" id="ARBA00022792"/>
    </source>
</evidence>
<dbReference type="GO" id="GO:0030150">
    <property type="term" value="P:protein import into mitochondrial matrix"/>
    <property type="evidence" value="ECO:0007669"/>
    <property type="project" value="TreeGrafter"/>
</dbReference>
<keyword evidence="6" id="KW-0472">Membrane</keyword>
<organism evidence="9">
    <name type="scientific">Prasinoderma coloniale</name>
    <dbReference type="NCBI Taxonomy" id="156133"/>
    <lineage>
        <taxon>Eukaryota</taxon>
        <taxon>Viridiplantae</taxon>
        <taxon>Prasinodermophyta</taxon>
        <taxon>Prasinodermophyceae</taxon>
        <taxon>Prasinodermales</taxon>
        <taxon>Prasinodermaceae</taxon>
        <taxon>Prasinoderma</taxon>
    </lineage>
</organism>
<feature type="compositionally biased region" description="Basic residues" evidence="7">
    <location>
        <begin position="61"/>
        <end position="74"/>
    </location>
</feature>
<dbReference type="Pfam" id="PF04280">
    <property type="entry name" value="Tim44"/>
    <property type="match status" value="1"/>
</dbReference>
<dbReference type="InterPro" id="IPR032710">
    <property type="entry name" value="NTF2-like_dom_sf"/>
</dbReference>
<comment type="subcellular location">
    <subcellularLocation>
        <location evidence="1">Mitochondrion inner membrane</location>
    </subcellularLocation>
</comment>
<dbReference type="PANTHER" id="PTHR10721">
    <property type="entry name" value="MITOCHONDRIAL IMPORT INNER MEMBRANE TRANSLOCASE SUBUNIT TIM44"/>
    <property type="match status" value="1"/>
</dbReference>
<accession>A0A7R9TQZ1</accession>
<dbReference type="EMBL" id="HBDZ01009962">
    <property type="protein sequence ID" value="CAD8242398.1"/>
    <property type="molecule type" value="Transcribed_RNA"/>
</dbReference>
<sequence length="410" mass="43982">MAAAAAARAAAPPVAEGGLRSLLLGAGARARSQWWPLRPQAASFAAAADAGAGEEKPVSAKGRRAKKGKAKKGATARGGAQTEGAGGGDDEFSRATEEAAAGAQFAADSAKQAASQARGAFASLTSGFSLGSIASAAREEFEAVFLSPEEGVARKREGIDPKAAAANPDAGSALVQSSRPKSTFERLRDAATDNEYVSRVRSSDAYRSAAGKVSDFTNDMRERWETSDNAVVHRIQDYWDSMSTETEKAQAQRIAREREPGLSFPNLVAEIRSQIPHVLAAHATGDLSAIEQYCAPEMIERLTAEKAALEAQKSSWDPQVLDVHDVSLFDVKLIEDDPIVVVHFVAQQLYCLRDAQGNVVEGAEDDIREFYYAFVYVQGETQEYHEETGEALPRWKLLFMALQGTQQLVS</sequence>
<evidence type="ECO:0000313" key="9">
    <source>
        <dbReference type="EMBL" id="CAD8242398.1"/>
    </source>
</evidence>
<dbReference type="PANTHER" id="PTHR10721:SF1">
    <property type="entry name" value="MITOCHONDRIAL IMPORT INNER MEMBRANE TRANSLOCASE SUBUNIT TIM44"/>
    <property type="match status" value="1"/>
</dbReference>
<evidence type="ECO:0000256" key="1">
    <source>
        <dbReference type="ARBA" id="ARBA00004273"/>
    </source>
</evidence>
<dbReference type="InterPro" id="IPR007379">
    <property type="entry name" value="Tim44-like_dom"/>
</dbReference>
<dbReference type="GO" id="GO:0051087">
    <property type="term" value="F:protein-folding chaperone binding"/>
    <property type="evidence" value="ECO:0007669"/>
    <property type="project" value="TreeGrafter"/>
</dbReference>
<dbReference type="SMART" id="SM00978">
    <property type="entry name" value="Tim44"/>
    <property type="match status" value="1"/>
</dbReference>
<dbReference type="AlphaFoldDB" id="A0A7R9TQZ1"/>
<dbReference type="Gene3D" id="3.10.450.240">
    <property type="match status" value="1"/>
</dbReference>
<protein>
    <recommendedName>
        <fullName evidence="8">Tim44-like domain-containing protein</fullName>
    </recommendedName>
</protein>
<comment type="similarity">
    <text evidence="2">Belongs to the Tim44 family.</text>
</comment>
<keyword evidence="5" id="KW-0496">Mitochondrion</keyword>
<evidence type="ECO:0000256" key="5">
    <source>
        <dbReference type="ARBA" id="ARBA00023128"/>
    </source>
</evidence>
<proteinExistence type="inferred from homology"/>
<feature type="region of interest" description="Disordered" evidence="7">
    <location>
        <begin position="45"/>
        <end position="106"/>
    </location>
</feature>
<gene>
    <name evidence="9" type="ORF">PCOL08062_LOCUS7602</name>
</gene>
<dbReference type="GO" id="GO:0005743">
    <property type="term" value="C:mitochondrial inner membrane"/>
    <property type="evidence" value="ECO:0007669"/>
    <property type="project" value="UniProtKB-SubCell"/>
</dbReference>
<evidence type="ECO:0000259" key="8">
    <source>
        <dbReference type="SMART" id="SM00978"/>
    </source>
</evidence>
<dbReference type="InterPro" id="IPR039544">
    <property type="entry name" value="Tim44-like"/>
</dbReference>
<name>A0A7R9TQZ1_9VIRI</name>
<evidence type="ECO:0000256" key="6">
    <source>
        <dbReference type="ARBA" id="ARBA00023136"/>
    </source>
</evidence>
<evidence type="ECO:0000256" key="2">
    <source>
        <dbReference type="ARBA" id="ARBA00009597"/>
    </source>
</evidence>
<evidence type="ECO:0000256" key="4">
    <source>
        <dbReference type="ARBA" id="ARBA00022946"/>
    </source>
</evidence>
<keyword evidence="3" id="KW-0999">Mitochondrion inner membrane</keyword>
<keyword evidence="4" id="KW-0809">Transit peptide</keyword>
<reference evidence="9" key="1">
    <citation type="submission" date="2021-01" db="EMBL/GenBank/DDBJ databases">
        <authorList>
            <person name="Corre E."/>
            <person name="Pelletier E."/>
            <person name="Niang G."/>
            <person name="Scheremetjew M."/>
            <person name="Finn R."/>
            <person name="Kale V."/>
            <person name="Holt S."/>
            <person name="Cochrane G."/>
            <person name="Meng A."/>
            <person name="Brown T."/>
            <person name="Cohen L."/>
        </authorList>
    </citation>
    <scope>NUCLEOTIDE SEQUENCE</scope>
    <source>
        <strain evidence="9">CCMP1413</strain>
    </source>
</reference>